<feature type="domain" description="CHAT" evidence="2">
    <location>
        <begin position="406"/>
        <end position="702"/>
    </location>
</feature>
<dbReference type="AlphaFoldDB" id="A0A9E3LT66"/>
<keyword evidence="1" id="KW-0802">TPR repeat</keyword>
<evidence type="ECO:0000256" key="1">
    <source>
        <dbReference type="PROSITE-ProRule" id="PRU00339"/>
    </source>
</evidence>
<organism evidence="3 4">
    <name type="scientific">Pelatocladus maniniholoensis HA4357-MV3</name>
    <dbReference type="NCBI Taxonomy" id="1117104"/>
    <lineage>
        <taxon>Bacteria</taxon>
        <taxon>Bacillati</taxon>
        <taxon>Cyanobacteriota</taxon>
        <taxon>Cyanophyceae</taxon>
        <taxon>Nostocales</taxon>
        <taxon>Nostocaceae</taxon>
        <taxon>Pelatocladus</taxon>
    </lineage>
</organism>
<dbReference type="Gene3D" id="1.25.40.10">
    <property type="entry name" value="Tetratricopeptide repeat domain"/>
    <property type="match status" value="1"/>
</dbReference>
<dbReference type="Pfam" id="PF12770">
    <property type="entry name" value="CHAT"/>
    <property type="match status" value="1"/>
</dbReference>
<proteinExistence type="predicted"/>
<reference evidence="3" key="2">
    <citation type="journal article" date="2022" name="Microbiol. Resour. Announc.">
        <title>Metagenome Sequencing to Explore Phylogenomics of Terrestrial Cyanobacteria.</title>
        <authorList>
            <person name="Ward R.D."/>
            <person name="Stajich J.E."/>
            <person name="Johansen J.R."/>
            <person name="Huntemann M."/>
            <person name="Clum A."/>
            <person name="Foster B."/>
            <person name="Foster B."/>
            <person name="Roux S."/>
            <person name="Palaniappan K."/>
            <person name="Varghese N."/>
            <person name="Mukherjee S."/>
            <person name="Reddy T.B.K."/>
            <person name="Daum C."/>
            <person name="Copeland A."/>
            <person name="Chen I.A."/>
            <person name="Ivanova N.N."/>
            <person name="Kyrpides N.C."/>
            <person name="Shapiro N."/>
            <person name="Eloe-Fadrosh E.A."/>
            <person name="Pietrasiak N."/>
        </authorList>
    </citation>
    <scope>NUCLEOTIDE SEQUENCE</scope>
    <source>
        <strain evidence="3">HA4357-MV3</strain>
    </source>
</reference>
<dbReference type="SMART" id="SM00028">
    <property type="entry name" value="TPR"/>
    <property type="match status" value="3"/>
</dbReference>
<sequence>MHPRKTYFNIFTAGLVFSLGSGMLFSESIPVTANTSIQNKNAEITKFSLQNTSSSEQIKQLNQEAIKLSQKKRFQDALRKLQIALDISRNTQQRSLEAITFNNIGRVYQQQNKFSQAFNAYLQALAINKELSINEKTPGQAHIAFGKTYSNLGYLLAIQNQPELAVFFYKHCVNNREKVRLNPSAFSGEKLDAYNLTVRQTYQALGQGLLKSDRTEEGQRILDLIKVEELEEYLQNVEGNQKTAKGIEITSAEKPIKQKLDQTLDSAVVLGKELTKLRQIPQELRSPQQKQRIQKIVENQQQILVEFNNFINSSDVKTQVEQISRTARRQNLDLESLNEIRDNLARLPDKSVILYPLVLENSLELVLVTPDSPPIHRTVAVKKTNLQQTILSFRKALENPSLDVKKPARQLYDWLIKPIEKELTQAATKTIVYAPDGQLRYIPLAALFDSKQWLVQRYSINQITAASLTNFNTPPSSNLRILAAAFTKGSYEVKVANRQETFSGLPFAGKEVENLATIVPDTKKVLNDAFNPKMTVPQMDDFTVVHMATHAAFVVGKPEDSFILFGNGERATLRDVATWSLPRVDLVVLSACETGLGGKLGNGEEILGFGYQMQKTGARSAIASLWAVDDGGTQALMSAFYALLSSGKLTKAEALQQAQIALITGNSSNLGQQQSRSENVLASISGSLSHPYYWAPFILIGNGL</sequence>
<dbReference type="InterPro" id="IPR011990">
    <property type="entry name" value="TPR-like_helical_dom_sf"/>
</dbReference>
<dbReference type="SUPFAM" id="SSF48452">
    <property type="entry name" value="TPR-like"/>
    <property type="match status" value="1"/>
</dbReference>
<evidence type="ECO:0000313" key="3">
    <source>
        <dbReference type="EMBL" id="MBW4432253.1"/>
    </source>
</evidence>
<dbReference type="InterPro" id="IPR019734">
    <property type="entry name" value="TPR_rpt"/>
</dbReference>
<evidence type="ECO:0000259" key="2">
    <source>
        <dbReference type="Pfam" id="PF12770"/>
    </source>
</evidence>
<protein>
    <submittedName>
        <fullName evidence="3">CHAT domain-containing protein</fullName>
    </submittedName>
</protein>
<dbReference type="InterPro" id="IPR024983">
    <property type="entry name" value="CHAT_dom"/>
</dbReference>
<gene>
    <name evidence="3" type="ORF">KME28_11095</name>
</gene>
<comment type="caution">
    <text evidence="3">The sequence shown here is derived from an EMBL/GenBank/DDBJ whole genome shotgun (WGS) entry which is preliminary data.</text>
</comment>
<dbReference type="PANTHER" id="PTHR10098">
    <property type="entry name" value="RAPSYN-RELATED"/>
    <property type="match status" value="1"/>
</dbReference>
<feature type="repeat" description="TPR" evidence="1">
    <location>
        <begin position="98"/>
        <end position="131"/>
    </location>
</feature>
<dbReference type="PROSITE" id="PS50005">
    <property type="entry name" value="TPR"/>
    <property type="match status" value="1"/>
</dbReference>
<evidence type="ECO:0000313" key="4">
    <source>
        <dbReference type="Proteomes" id="UP000813215"/>
    </source>
</evidence>
<reference evidence="3" key="1">
    <citation type="submission" date="2021-05" db="EMBL/GenBank/DDBJ databases">
        <authorList>
            <person name="Pietrasiak N."/>
            <person name="Ward R."/>
            <person name="Stajich J.E."/>
            <person name="Kurbessoian T."/>
        </authorList>
    </citation>
    <scope>NUCLEOTIDE SEQUENCE</scope>
    <source>
        <strain evidence="3">HA4357-MV3</strain>
    </source>
</reference>
<dbReference type="PANTHER" id="PTHR10098:SF108">
    <property type="entry name" value="TETRATRICOPEPTIDE REPEAT PROTEIN 28"/>
    <property type="match status" value="1"/>
</dbReference>
<dbReference type="Pfam" id="PF13424">
    <property type="entry name" value="TPR_12"/>
    <property type="match status" value="1"/>
</dbReference>
<dbReference type="Proteomes" id="UP000813215">
    <property type="component" value="Unassembled WGS sequence"/>
</dbReference>
<dbReference type="EMBL" id="JAHHHW010000083">
    <property type="protein sequence ID" value="MBW4432253.1"/>
    <property type="molecule type" value="Genomic_DNA"/>
</dbReference>
<accession>A0A9E3LT66</accession>
<name>A0A9E3LT66_9NOST</name>